<reference evidence="4 5" key="1">
    <citation type="journal article" date="2023" name="Sci. Data">
        <title>Genome assembly of the Korean intertidal mud-creeper Batillaria attramentaria.</title>
        <authorList>
            <person name="Patra A.K."/>
            <person name="Ho P.T."/>
            <person name="Jun S."/>
            <person name="Lee S.J."/>
            <person name="Kim Y."/>
            <person name="Won Y.J."/>
        </authorList>
    </citation>
    <scope>NUCLEOTIDE SEQUENCE [LARGE SCALE GENOMIC DNA]</scope>
    <source>
        <strain evidence="4">Wonlab-2016</strain>
    </source>
</reference>
<evidence type="ECO:0000256" key="2">
    <source>
        <dbReference type="SAM" id="MobiDB-lite"/>
    </source>
</evidence>
<name>A0ABD0KPY1_9CAEN</name>
<dbReference type="InterPro" id="IPR011029">
    <property type="entry name" value="DEATH-like_dom_sf"/>
</dbReference>
<dbReference type="AlphaFoldDB" id="A0ABD0KPY1"/>
<dbReference type="Gene3D" id="1.10.533.10">
    <property type="entry name" value="Death Domain, Fas"/>
    <property type="match status" value="1"/>
</dbReference>
<dbReference type="SUPFAM" id="SSF47986">
    <property type="entry name" value="DEATH domain"/>
    <property type="match status" value="1"/>
</dbReference>
<keyword evidence="1" id="KW-0175">Coiled coil</keyword>
<sequence length="388" mass="43031">MDGSEDLRAGCEGSSGVEVSGDTSPQGACGDGKEEECTISTSQDPESVSVTTFSDKAEFLNVIHLEFLKVVHPVESGLVDILRSLDVVSSDEENEIEGEKTRRDKARRLWHILHKVPSMQFAEDVKNSSSAAVASTVAKMLSDKKLPVSADFQQLLQDGFQCTCKVVPLEQLPKFELLKPLMSLKLEDEESSGAYPSSPLSYSGESRVDSGIGYALESVCSEEFESDQPNLEQFSTLTEKLQFKAVNNKLNEARVYAASIRTQLRFLEGRRDEVRNIMKKAKDEGPDYTTSKAEVDGLLHRAAEAQKEIEQLYERIDKTAQETKDLDKCFDFELPPTQRRGLLQIKHKLESDFVEAQHFANTSKTVLQEIVHCCSPLSNPADVATPTS</sequence>
<keyword evidence="5" id="KW-1185">Reference proteome</keyword>
<feature type="region of interest" description="Disordered" evidence="2">
    <location>
        <begin position="1"/>
        <end position="45"/>
    </location>
</feature>
<dbReference type="CDD" id="cd01671">
    <property type="entry name" value="CARD"/>
    <property type="match status" value="1"/>
</dbReference>
<dbReference type="Proteomes" id="UP001519460">
    <property type="component" value="Unassembled WGS sequence"/>
</dbReference>
<protein>
    <recommendedName>
        <fullName evidence="3">CARD domain-containing protein</fullName>
    </recommendedName>
</protein>
<dbReference type="EMBL" id="JACVVK020000139">
    <property type="protein sequence ID" value="KAK7489323.1"/>
    <property type="molecule type" value="Genomic_DNA"/>
</dbReference>
<dbReference type="PROSITE" id="PS50209">
    <property type="entry name" value="CARD"/>
    <property type="match status" value="1"/>
</dbReference>
<feature type="coiled-coil region" evidence="1">
    <location>
        <begin position="264"/>
        <end position="322"/>
    </location>
</feature>
<comment type="caution">
    <text evidence="4">The sequence shown here is derived from an EMBL/GenBank/DDBJ whole genome shotgun (WGS) entry which is preliminary data.</text>
</comment>
<organism evidence="4 5">
    <name type="scientific">Batillaria attramentaria</name>
    <dbReference type="NCBI Taxonomy" id="370345"/>
    <lineage>
        <taxon>Eukaryota</taxon>
        <taxon>Metazoa</taxon>
        <taxon>Spiralia</taxon>
        <taxon>Lophotrochozoa</taxon>
        <taxon>Mollusca</taxon>
        <taxon>Gastropoda</taxon>
        <taxon>Caenogastropoda</taxon>
        <taxon>Sorbeoconcha</taxon>
        <taxon>Cerithioidea</taxon>
        <taxon>Batillariidae</taxon>
        <taxon>Batillaria</taxon>
    </lineage>
</organism>
<evidence type="ECO:0000256" key="1">
    <source>
        <dbReference type="SAM" id="Coils"/>
    </source>
</evidence>
<evidence type="ECO:0000259" key="3">
    <source>
        <dbReference type="PROSITE" id="PS50209"/>
    </source>
</evidence>
<gene>
    <name evidence="4" type="ORF">BaRGS_00019431</name>
</gene>
<proteinExistence type="predicted"/>
<feature type="domain" description="CARD" evidence="3">
    <location>
        <begin position="52"/>
        <end position="115"/>
    </location>
</feature>
<accession>A0ABD0KPY1</accession>
<evidence type="ECO:0000313" key="4">
    <source>
        <dbReference type="EMBL" id="KAK7489323.1"/>
    </source>
</evidence>
<dbReference type="InterPro" id="IPR001315">
    <property type="entry name" value="CARD"/>
</dbReference>
<feature type="compositionally biased region" description="Low complexity" evidence="2">
    <location>
        <begin position="12"/>
        <end position="21"/>
    </location>
</feature>
<evidence type="ECO:0000313" key="5">
    <source>
        <dbReference type="Proteomes" id="UP001519460"/>
    </source>
</evidence>